<dbReference type="PANTHER" id="PTHR48050">
    <property type="entry name" value="STEROL 3-BETA-GLUCOSYLTRANSFERASE"/>
    <property type="match status" value="1"/>
</dbReference>
<dbReference type="InterPro" id="IPR010610">
    <property type="entry name" value="EryCIII-like_C"/>
</dbReference>
<dbReference type="Proteomes" id="UP000094444">
    <property type="component" value="Unassembled WGS sequence"/>
</dbReference>
<reference evidence="2" key="1">
    <citation type="submission" date="2017-09" db="EMBL/GenBank/DDBJ databases">
        <title>Polyketide synthases of a Diaporthe helianthi virulent isolate.</title>
        <authorList>
            <person name="Baroncelli R."/>
        </authorList>
    </citation>
    <scope>NUCLEOTIDE SEQUENCE [LARGE SCALE GENOMIC DNA]</scope>
    <source>
        <strain evidence="2">7/96</strain>
    </source>
</reference>
<dbReference type="EMBL" id="MAVT02000212">
    <property type="protein sequence ID" value="POS78116.1"/>
    <property type="molecule type" value="Genomic_DNA"/>
</dbReference>
<evidence type="ECO:0000259" key="1">
    <source>
        <dbReference type="Pfam" id="PF06722"/>
    </source>
</evidence>
<dbReference type="Pfam" id="PF06722">
    <property type="entry name" value="EryCIII-like_C"/>
    <property type="match status" value="1"/>
</dbReference>
<dbReference type="Gene3D" id="3.40.50.2000">
    <property type="entry name" value="Glycogen Phosphorylase B"/>
    <property type="match status" value="2"/>
</dbReference>
<dbReference type="OrthoDB" id="5206103at2759"/>
<dbReference type="InterPro" id="IPR050426">
    <property type="entry name" value="Glycosyltransferase_28"/>
</dbReference>
<proteinExistence type="predicted"/>
<protein>
    <submittedName>
        <fullName evidence="2">Glycosyltransferase</fullName>
    </submittedName>
</protein>
<feature type="domain" description="Erythromycin biosynthesis protein CIII-like C-terminal" evidence="1">
    <location>
        <begin position="381"/>
        <end position="498"/>
    </location>
</feature>
<gene>
    <name evidence="2" type="ORF">DHEL01_v203494</name>
</gene>
<dbReference type="STRING" id="158607.A0A2P5I6I7"/>
<dbReference type="PANTHER" id="PTHR48050:SF13">
    <property type="entry name" value="STEROL 3-BETA-GLUCOSYLTRANSFERASE UGT80A2"/>
    <property type="match status" value="1"/>
</dbReference>
<evidence type="ECO:0000313" key="3">
    <source>
        <dbReference type="Proteomes" id="UP000094444"/>
    </source>
</evidence>
<dbReference type="GO" id="GO:0016757">
    <property type="term" value="F:glycosyltransferase activity"/>
    <property type="evidence" value="ECO:0007669"/>
    <property type="project" value="UniProtKB-ARBA"/>
</dbReference>
<comment type="caution">
    <text evidence="2">The sequence shown here is derived from an EMBL/GenBank/DDBJ whole genome shotgun (WGS) entry which is preliminary data.</text>
</comment>
<dbReference type="InParanoid" id="A0A2P5I6I7"/>
<dbReference type="SUPFAM" id="SSF53756">
    <property type="entry name" value="UDP-Glycosyltransferase/glycogen phosphorylase"/>
    <property type="match status" value="1"/>
</dbReference>
<organism evidence="2 3">
    <name type="scientific">Diaporthe helianthi</name>
    <dbReference type="NCBI Taxonomy" id="158607"/>
    <lineage>
        <taxon>Eukaryota</taxon>
        <taxon>Fungi</taxon>
        <taxon>Dikarya</taxon>
        <taxon>Ascomycota</taxon>
        <taxon>Pezizomycotina</taxon>
        <taxon>Sordariomycetes</taxon>
        <taxon>Sordariomycetidae</taxon>
        <taxon>Diaporthales</taxon>
        <taxon>Diaporthaceae</taxon>
        <taxon>Diaporthe</taxon>
    </lineage>
</organism>
<sequence>MILKEDTRRPDGGLPYILYAPAPPEGHMKPAIQICTYLVEHGFDVTLMGSPRWKQTVEMAGMNYSSLAGLVKDSDAVAVPNIPTSVMTMPLAPLLGEDFARRFAKLMVQSWDVLRFALVGMAHRLGLETLRCRGIVILSDTAFSGVLPLKLGAYMPPGFGQVRIKTVGIGVVPRFWATPYHPPWGLGLAYDASDMGIARTLRAHDEQKTLSKQRGGEDKVLTMLEIYGCNVNIDSLFHGYETFRSGDGTAAISHSFLDAITVCHDTTLQMSTESLEFLLPPGDKQKYVPPHLKHAGFLPRKSIPSDLSYPSWFHELTKPGQHDPSSTPTKVVLVAQGTQTNRYDEVVMPTIQALAGEPGVMVIALLCHRGAKLDHSSFQDGILPPNVRVLDYFPYDAILPYVDVFVSSSGFGGLSHAIANSVPMVQCGWIVDKPDIGRRVEYSGLGVYIGREDYPARPEVIKSAVRTILDNEDSYKRRAEELHVESETDYQPLECIKEEIMALHRDSWKDL</sequence>
<evidence type="ECO:0000313" key="2">
    <source>
        <dbReference type="EMBL" id="POS78116.1"/>
    </source>
</evidence>
<keyword evidence="3" id="KW-1185">Reference proteome</keyword>
<accession>A0A2P5I6I7</accession>
<name>A0A2P5I6I7_DIAHE</name>
<dbReference type="AlphaFoldDB" id="A0A2P5I6I7"/>